<dbReference type="InterPro" id="IPR018313">
    <property type="entry name" value="SBP_3_CS"/>
</dbReference>
<dbReference type="InterPro" id="IPR001638">
    <property type="entry name" value="Solute-binding_3/MltF_N"/>
</dbReference>
<dbReference type="OrthoDB" id="9774451at2"/>
<proteinExistence type="inferred from homology"/>
<evidence type="ECO:0000259" key="7">
    <source>
        <dbReference type="SMART" id="SM00079"/>
    </source>
</evidence>
<comment type="caution">
    <text evidence="8">The sequence shown here is derived from an EMBL/GenBank/DDBJ whole genome shotgun (WGS) entry which is preliminary data.</text>
</comment>
<dbReference type="EMBL" id="NIOJ01000002">
    <property type="protein sequence ID" value="PNU01353.1"/>
    <property type="molecule type" value="Genomic_DNA"/>
</dbReference>
<evidence type="ECO:0000313" key="8">
    <source>
        <dbReference type="EMBL" id="PNU01353.1"/>
    </source>
</evidence>
<evidence type="ECO:0000256" key="5">
    <source>
        <dbReference type="SAM" id="SignalP"/>
    </source>
</evidence>
<reference evidence="8 9" key="1">
    <citation type="submission" date="2017-06" db="EMBL/GenBank/DDBJ databases">
        <title>Investigating the central metabolism of Clostridium thermosuccinogenes.</title>
        <authorList>
            <person name="Koendjbiharie J.G."/>
            <person name="van Kranenburg R."/>
        </authorList>
    </citation>
    <scope>NUCLEOTIDE SEQUENCE [LARGE SCALE GENOMIC DNA]</scope>
    <source>
        <strain evidence="8 9">DSM 5806</strain>
    </source>
</reference>
<evidence type="ECO:0000256" key="2">
    <source>
        <dbReference type="ARBA" id="ARBA00010333"/>
    </source>
</evidence>
<dbReference type="AlphaFoldDB" id="A0A2K2FM99"/>
<dbReference type="Proteomes" id="UP000236151">
    <property type="component" value="Unassembled WGS sequence"/>
</dbReference>
<dbReference type="PANTHER" id="PTHR35936:SF17">
    <property type="entry name" value="ARGININE-BINDING EXTRACELLULAR PROTEIN ARTP"/>
    <property type="match status" value="1"/>
</dbReference>
<feature type="chain" id="PRO_5038486814" description="Basic amino acid ABC transporter substrate-binding protein" evidence="5">
    <location>
        <begin position="20"/>
        <end position="244"/>
    </location>
</feature>
<evidence type="ECO:0000256" key="1">
    <source>
        <dbReference type="ARBA" id="ARBA00004196"/>
    </source>
</evidence>
<evidence type="ECO:0000256" key="3">
    <source>
        <dbReference type="ARBA" id="ARBA00022729"/>
    </source>
</evidence>
<dbReference type="SMART" id="SM00062">
    <property type="entry name" value="PBPb"/>
    <property type="match status" value="1"/>
</dbReference>
<feature type="domain" description="Solute-binding protein family 3/N-terminal" evidence="6">
    <location>
        <begin position="27"/>
        <end position="240"/>
    </location>
</feature>
<dbReference type="CDD" id="cd13624">
    <property type="entry name" value="PBP2_Arg_Lys_His"/>
    <property type="match status" value="1"/>
</dbReference>
<dbReference type="PANTHER" id="PTHR35936">
    <property type="entry name" value="MEMBRANE-BOUND LYTIC MUREIN TRANSGLYCOSYLASE F"/>
    <property type="match status" value="1"/>
</dbReference>
<keyword evidence="9" id="KW-1185">Reference proteome</keyword>
<comment type="subcellular location">
    <subcellularLocation>
        <location evidence="1">Cell envelope</location>
    </subcellularLocation>
</comment>
<keyword evidence="3 5" id="KW-0732">Signal</keyword>
<comment type="similarity">
    <text evidence="2 4">Belongs to the bacterial solute-binding protein 3 family.</text>
</comment>
<dbReference type="SMART" id="SM00079">
    <property type="entry name" value="PBPe"/>
    <property type="match status" value="1"/>
</dbReference>
<dbReference type="KEGG" id="cthd:CDO33_04315"/>
<dbReference type="RefSeq" id="WP_103079933.1">
    <property type="nucleotide sequence ID" value="NZ_CP021850.1"/>
</dbReference>
<feature type="domain" description="Ionotropic glutamate receptor C-terminal" evidence="7">
    <location>
        <begin position="27"/>
        <end position="243"/>
    </location>
</feature>
<dbReference type="InterPro" id="IPR001320">
    <property type="entry name" value="Iontro_rcpt_C"/>
</dbReference>
<dbReference type="GO" id="GO:0015276">
    <property type="term" value="F:ligand-gated monoatomic ion channel activity"/>
    <property type="evidence" value="ECO:0007669"/>
    <property type="project" value="InterPro"/>
</dbReference>
<evidence type="ECO:0000313" key="9">
    <source>
        <dbReference type="Proteomes" id="UP000236151"/>
    </source>
</evidence>
<dbReference type="PROSITE" id="PS01039">
    <property type="entry name" value="SBP_BACTERIAL_3"/>
    <property type="match status" value="1"/>
</dbReference>
<evidence type="ECO:0008006" key="10">
    <source>
        <dbReference type="Google" id="ProtNLM"/>
    </source>
</evidence>
<dbReference type="GO" id="GO:0016020">
    <property type="term" value="C:membrane"/>
    <property type="evidence" value="ECO:0007669"/>
    <property type="project" value="InterPro"/>
</dbReference>
<dbReference type="GO" id="GO:0030313">
    <property type="term" value="C:cell envelope"/>
    <property type="evidence" value="ECO:0007669"/>
    <property type="project" value="UniProtKB-SubCell"/>
</dbReference>
<dbReference type="Pfam" id="PF00497">
    <property type="entry name" value="SBP_bac_3"/>
    <property type="match status" value="1"/>
</dbReference>
<gene>
    <name evidence="8" type="ORF">CDQ84_01420</name>
</gene>
<name>A0A2K2FM99_9CLOT</name>
<protein>
    <recommendedName>
        <fullName evidence="10">Basic amino acid ABC transporter substrate-binding protein</fullName>
    </recommendedName>
</protein>
<organism evidence="8 9">
    <name type="scientific">Clostridium thermosuccinogenes</name>
    <dbReference type="NCBI Taxonomy" id="84032"/>
    <lineage>
        <taxon>Bacteria</taxon>
        <taxon>Bacillati</taxon>
        <taxon>Bacillota</taxon>
        <taxon>Clostridia</taxon>
        <taxon>Eubacteriales</taxon>
        <taxon>Clostridiaceae</taxon>
        <taxon>Clostridium</taxon>
    </lineage>
</organism>
<sequence length="244" mass="26307">MKKVTALCLMLIMAVSLLAGCGTESNKIVMATNAQFPPFEYKDGSEIVGIDVEIAKEIAKDLGKELKIDDMEFEAIITAVSSGKADMGIAGMSVDEERLKNVDFSDTYFDASQVVIVKKGSDITVDNLDGLTIGVQSGTTGDDYVVENLTSSKVSRFASAIDAVMALKSDKIDAVIIDSFTANALQKENADAVTILDKELTSEKYAIAVKKGNKKLLESINKTLARIKEDGSLDKFISEHMSEE</sequence>
<dbReference type="PROSITE" id="PS51257">
    <property type="entry name" value="PROKAR_LIPOPROTEIN"/>
    <property type="match status" value="1"/>
</dbReference>
<evidence type="ECO:0000259" key="6">
    <source>
        <dbReference type="SMART" id="SM00062"/>
    </source>
</evidence>
<dbReference type="SUPFAM" id="SSF53850">
    <property type="entry name" value="Periplasmic binding protein-like II"/>
    <property type="match status" value="1"/>
</dbReference>
<feature type="signal peptide" evidence="5">
    <location>
        <begin position="1"/>
        <end position="19"/>
    </location>
</feature>
<dbReference type="Gene3D" id="3.40.190.10">
    <property type="entry name" value="Periplasmic binding protein-like II"/>
    <property type="match status" value="2"/>
</dbReference>
<accession>A0A2K2FM99</accession>
<evidence type="ECO:0000256" key="4">
    <source>
        <dbReference type="RuleBase" id="RU003744"/>
    </source>
</evidence>